<gene>
    <name evidence="1" type="ORF">P168DRAFT_290331</name>
</gene>
<dbReference type="GeneID" id="36544709"/>
<comment type="caution">
    <text evidence="1">The sequence shown here is derived from an EMBL/GenBank/DDBJ whole genome shotgun (WGS) entry which is preliminary data.</text>
</comment>
<evidence type="ECO:0000313" key="2">
    <source>
        <dbReference type="Proteomes" id="UP000234254"/>
    </source>
</evidence>
<proteinExistence type="predicted"/>
<organism evidence="1 2">
    <name type="scientific">Aspergillus campestris (strain IBT 28561)</name>
    <dbReference type="NCBI Taxonomy" id="1392248"/>
    <lineage>
        <taxon>Eukaryota</taxon>
        <taxon>Fungi</taxon>
        <taxon>Dikarya</taxon>
        <taxon>Ascomycota</taxon>
        <taxon>Pezizomycotina</taxon>
        <taxon>Eurotiomycetes</taxon>
        <taxon>Eurotiomycetidae</taxon>
        <taxon>Eurotiales</taxon>
        <taxon>Aspergillaceae</taxon>
        <taxon>Aspergillus</taxon>
        <taxon>Aspergillus subgen. Circumdati</taxon>
    </lineage>
</organism>
<dbReference type="RefSeq" id="XP_024692842.1">
    <property type="nucleotide sequence ID" value="XM_024837185.1"/>
</dbReference>
<sequence length="51" mass="5647">MTSPLKTADFISISISISHQTKPNQTPQPHIAPHITPDLRISLPHTHLLTN</sequence>
<protein>
    <submittedName>
        <fullName evidence="1">Uncharacterized protein</fullName>
    </submittedName>
</protein>
<keyword evidence="2" id="KW-1185">Reference proteome</keyword>
<dbReference type="AlphaFoldDB" id="A0A2I1D323"/>
<evidence type="ECO:0000313" key="1">
    <source>
        <dbReference type="EMBL" id="PKY04248.1"/>
    </source>
</evidence>
<dbReference type="EMBL" id="MSFM01000006">
    <property type="protein sequence ID" value="PKY04248.1"/>
    <property type="molecule type" value="Genomic_DNA"/>
</dbReference>
<reference evidence="1" key="1">
    <citation type="submission" date="2016-12" db="EMBL/GenBank/DDBJ databases">
        <title>The genomes of Aspergillus section Nigri reveals drivers in fungal speciation.</title>
        <authorList>
            <consortium name="DOE Joint Genome Institute"/>
            <person name="Vesth T.C."/>
            <person name="Nybo J."/>
            <person name="Theobald S."/>
            <person name="Brandl J."/>
            <person name="Frisvad J.C."/>
            <person name="Nielsen K.F."/>
            <person name="Lyhne E.K."/>
            <person name="Kogle M.E."/>
            <person name="Kuo A."/>
            <person name="Riley R."/>
            <person name="Clum A."/>
            <person name="Nolan M."/>
            <person name="Lipzen A."/>
            <person name="Salamov A."/>
            <person name="Henrissat B."/>
            <person name="Wiebenga A."/>
            <person name="De vries R.P."/>
            <person name="Grigoriev I.V."/>
            <person name="Mortensen U.H."/>
            <person name="Andersen M.R."/>
            <person name="Baker S.E."/>
        </authorList>
    </citation>
    <scope>NUCLEOTIDE SEQUENCE</scope>
    <source>
        <strain evidence="1">IBT 28561</strain>
    </source>
</reference>
<dbReference type="Proteomes" id="UP000234254">
    <property type="component" value="Unassembled WGS sequence"/>
</dbReference>
<name>A0A2I1D323_ASPC2</name>
<dbReference type="VEuPathDB" id="FungiDB:P168DRAFT_290331"/>
<accession>A0A2I1D323</accession>